<protein>
    <submittedName>
        <fullName evidence="1">Uncharacterized protein</fullName>
    </submittedName>
</protein>
<dbReference type="GO" id="GO:0003677">
    <property type="term" value="F:DNA binding"/>
    <property type="evidence" value="ECO:0007669"/>
    <property type="project" value="UniProtKB-KW"/>
</dbReference>
<dbReference type="AlphaFoldDB" id="X1JA69"/>
<gene>
    <name evidence="1" type="ORF">S03H2_64407</name>
</gene>
<feature type="non-terminal residue" evidence="1">
    <location>
        <position position="1"/>
    </location>
</feature>
<sequence>NELNFLDVNIHKQIIAKISDFIKILDDHFKKKNKQLVSEQEVAVKDRYYLLKYICDQLKLRNLEEFQEFLNKLLRWGDFIQEIKQEKSIYSNNYIGALVKFWIKWLKCLELKSFFYGYTVRTKKKNRYISLVISALDPREISVPILTKCYSSVHLSGTVTAEVYKNLMGFEKSGKEYTHAEMETPFSINQYSAFITWGVTSQYKYRDEKMYKKFIT</sequence>
<dbReference type="GO" id="GO:0006281">
    <property type="term" value="P:DNA repair"/>
    <property type="evidence" value="ECO:0007669"/>
    <property type="project" value="UniProtKB-KW"/>
</dbReference>
<dbReference type="EMBL" id="BARU01041832">
    <property type="protein sequence ID" value="GAH78395.1"/>
    <property type="molecule type" value="Genomic_DNA"/>
</dbReference>
<dbReference type="Gene3D" id="1.10.275.40">
    <property type="match status" value="1"/>
</dbReference>
<reference evidence="1" key="1">
    <citation type="journal article" date="2014" name="Front. Microbiol.">
        <title>High frequency of phylogenetically diverse reductive dehalogenase-homologous genes in deep subseafloor sedimentary metagenomes.</title>
        <authorList>
            <person name="Kawai M."/>
            <person name="Futagami T."/>
            <person name="Toyoda A."/>
            <person name="Takaki Y."/>
            <person name="Nishi S."/>
            <person name="Hori S."/>
            <person name="Arai W."/>
            <person name="Tsubouchi T."/>
            <person name="Morono Y."/>
            <person name="Uchiyama I."/>
            <person name="Ito T."/>
            <person name="Fujiyama A."/>
            <person name="Inagaki F."/>
            <person name="Takami H."/>
        </authorList>
    </citation>
    <scope>NUCLEOTIDE SEQUENCE</scope>
    <source>
        <strain evidence="1">Expedition CK06-06</strain>
    </source>
</reference>
<dbReference type="GO" id="GO:0051539">
    <property type="term" value="F:4 iron, 4 sulfur cluster binding"/>
    <property type="evidence" value="ECO:0007669"/>
    <property type="project" value="UniProtKB-KW"/>
</dbReference>
<name>X1JA69_9ZZZZ</name>
<comment type="caution">
    <text evidence="1">The sequence shown here is derived from an EMBL/GenBank/DDBJ whole genome shotgun (WGS) entry which is preliminary data.</text>
</comment>
<dbReference type="GO" id="GO:0043139">
    <property type="term" value="F:5'-3' DNA helicase activity"/>
    <property type="evidence" value="ECO:0007669"/>
    <property type="project" value="UniProtKB-EC"/>
</dbReference>
<feature type="non-terminal residue" evidence="1">
    <location>
        <position position="216"/>
    </location>
</feature>
<accession>X1JA69</accession>
<evidence type="ECO:0000313" key="1">
    <source>
        <dbReference type="EMBL" id="GAH78395.1"/>
    </source>
</evidence>
<organism evidence="1">
    <name type="scientific">marine sediment metagenome</name>
    <dbReference type="NCBI Taxonomy" id="412755"/>
    <lineage>
        <taxon>unclassified sequences</taxon>
        <taxon>metagenomes</taxon>
        <taxon>ecological metagenomes</taxon>
    </lineage>
</organism>
<proteinExistence type="predicted"/>